<reference evidence="1 2" key="1">
    <citation type="journal article" date="2013" name="Curr. Biol.">
        <title>The Genome of the Foraminiferan Reticulomyxa filosa.</title>
        <authorList>
            <person name="Glockner G."/>
            <person name="Hulsmann N."/>
            <person name="Schleicher M."/>
            <person name="Noegel A.A."/>
            <person name="Eichinger L."/>
            <person name="Gallinger C."/>
            <person name="Pawlowski J."/>
            <person name="Sierra R."/>
            <person name="Euteneuer U."/>
            <person name="Pillet L."/>
            <person name="Moustafa A."/>
            <person name="Platzer M."/>
            <person name="Groth M."/>
            <person name="Szafranski K."/>
            <person name="Schliwa M."/>
        </authorList>
    </citation>
    <scope>NUCLEOTIDE SEQUENCE [LARGE SCALE GENOMIC DNA]</scope>
</reference>
<dbReference type="AlphaFoldDB" id="X6LDJ8"/>
<keyword evidence="2" id="KW-1185">Reference proteome</keyword>
<feature type="non-terminal residue" evidence="1">
    <location>
        <position position="1"/>
    </location>
</feature>
<evidence type="ECO:0000313" key="2">
    <source>
        <dbReference type="Proteomes" id="UP000023152"/>
    </source>
</evidence>
<comment type="caution">
    <text evidence="1">The sequence shown here is derived from an EMBL/GenBank/DDBJ whole genome shotgun (WGS) entry which is preliminary data.</text>
</comment>
<evidence type="ECO:0000313" key="1">
    <source>
        <dbReference type="EMBL" id="ETN99211.1"/>
    </source>
</evidence>
<sequence length="98" mass="11406">KNEMKKKTNTNKFDILDNKQQEQLINALDILLFTRADVGKKGNDFEKEISNIEIAQNERMVGLKEIHKVLSDIVIFTRFCLLNNCANIENIKEEKILQ</sequence>
<dbReference type="Proteomes" id="UP000023152">
    <property type="component" value="Unassembled WGS sequence"/>
</dbReference>
<protein>
    <submittedName>
        <fullName evidence="1">Uncharacterized protein</fullName>
    </submittedName>
</protein>
<organism evidence="1 2">
    <name type="scientific">Reticulomyxa filosa</name>
    <dbReference type="NCBI Taxonomy" id="46433"/>
    <lineage>
        <taxon>Eukaryota</taxon>
        <taxon>Sar</taxon>
        <taxon>Rhizaria</taxon>
        <taxon>Retaria</taxon>
        <taxon>Foraminifera</taxon>
        <taxon>Monothalamids</taxon>
        <taxon>Reticulomyxidae</taxon>
        <taxon>Reticulomyxa</taxon>
    </lineage>
</organism>
<gene>
    <name evidence="1" type="ORF">RFI_38270</name>
</gene>
<name>X6LDJ8_RETFI</name>
<proteinExistence type="predicted"/>
<dbReference type="EMBL" id="ASPP01044586">
    <property type="protein sequence ID" value="ETN99211.1"/>
    <property type="molecule type" value="Genomic_DNA"/>
</dbReference>
<accession>X6LDJ8</accession>